<reference evidence="3" key="1">
    <citation type="submission" date="2021-01" db="EMBL/GenBank/DDBJ databases">
        <authorList>
            <person name="Corre E."/>
            <person name="Pelletier E."/>
            <person name="Niang G."/>
            <person name="Scheremetjew M."/>
            <person name="Finn R."/>
            <person name="Kale V."/>
            <person name="Holt S."/>
            <person name="Cochrane G."/>
            <person name="Meng A."/>
            <person name="Brown T."/>
            <person name="Cohen L."/>
        </authorList>
    </citation>
    <scope>NUCLEOTIDE SEQUENCE</scope>
    <source>
        <strain evidence="3">CCCM811</strain>
    </source>
</reference>
<dbReference type="GO" id="GO:0003924">
    <property type="term" value="F:GTPase activity"/>
    <property type="evidence" value="ECO:0007669"/>
    <property type="project" value="InterPro"/>
</dbReference>
<evidence type="ECO:0000259" key="2">
    <source>
        <dbReference type="Pfam" id="PF02978"/>
    </source>
</evidence>
<organism evidence="3">
    <name type="scientific">Lotharella globosa</name>
    <dbReference type="NCBI Taxonomy" id="91324"/>
    <lineage>
        <taxon>Eukaryota</taxon>
        <taxon>Sar</taxon>
        <taxon>Rhizaria</taxon>
        <taxon>Cercozoa</taxon>
        <taxon>Chlorarachniophyceae</taxon>
        <taxon>Lotharella</taxon>
    </lineage>
</organism>
<sequence>MATISPKLNPATRIAPLSPSRVNSMGGYPGRVRRTVCANVFGDLMKKTGGLFGGDSGNPMDSLQKKMMESLAPEELKELDVEGVEQSLKDGNMNFDDFLKQLKLFDKMAAMAEMAKKIPGMGDKINPDQFQQAGERLKSYETMMEPMTPEERANPDLFLPSAKGVKPRLQRIADESGKSLADVQGFVGEFFMMRTVMTRVANGEDMATVQKDVKKQAQQMAQGKWKPKKESDKKKLKKKAAKKSSGGGGFGSA</sequence>
<proteinExistence type="predicted"/>
<dbReference type="Pfam" id="PF02978">
    <property type="entry name" value="SRP_SPB"/>
    <property type="match status" value="1"/>
</dbReference>
<dbReference type="Gene3D" id="1.10.260.30">
    <property type="entry name" value="Signal recognition particle, SRP54 subunit, M-domain"/>
    <property type="match status" value="1"/>
</dbReference>
<dbReference type="PANTHER" id="PTHR11564">
    <property type="entry name" value="SIGNAL RECOGNITION PARTICLE 54K PROTEIN SRP54"/>
    <property type="match status" value="1"/>
</dbReference>
<dbReference type="EMBL" id="HBIV01038849">
    <property type="protein sequence ID" value="CAE0675857.1"/>
    <property type="molecule type" value="Transcribed_RNA"/>
</dbReference>
<dbReference type="InterPro" id="IPR004125">
    <property type="entry name" value="Signal_recog_particle_SRP54_M"/>
</dbReference>
<name>A0A7S4DWZ2_9EUKA</name>
<dbReference type="GO" id="GO:0048500">
    <property type="term" value="C:signal recognition particle"/>
    <property type="evidence" value="ECO:0007669"/>
    <property type="project" value="InterPro"/>
</dbReference>
<dbReference type="PANTHER" id="PTHR11564:SF5">
    <property type="entry name" value="SIGNAL RECOGNITION PARTICLE SUBUNIT SRP54"/>
    <property type="match status" value="1"/>
</dbReference>
<dbReference type="AlphaFoldDB" id="A0A7S4DWZ2"/>
<dbReference type="InterPro" id="IPR036891">
    <property type="entry name" value="Signal_recog_part_SRP54_M_sf"/>
</dbReference>
<dbReference type="InterPro" id="IPR022941">
    <property type="entry name" value="SRP54"/>
</dbReference>
<protein>
    <recommendedName>
        <fullName evidence="2">Signal recognition particle SRP54 subunit M-domain domain-containing protein</fullName>
    </recommendedName>
</protein>
<feature type="domain" description="Signal recognition particle SRP54 subunit M-domain" evidence="2">
    <location>
        <begin position="93"/>
        <end position="197"/>
    </location>
</feature>
<gene>
    <name evidence="3" type="ORF">LGLO00237_LOCUS27634</name>
</gene>
<dbReference type="SUPFAM" id="SSF47446">
    <property type="entry name" value="Signal peptide-binding domain"/>
    <property type="match status" value="1"/>
</dbReference>
<dbReference type="GO" id="GO:0005525">
    <property type="term" value="F:GTP binding"/>
    <property type="evidence" value="ECO:0007669"/>
    <property type="project" value="InterPro"/>
</dbReference>
<evidence type="ECO:0000313" key="3">
    <source>
        <dbReference type="EMBL" id="CAE0675857.1"/>
    </source>
</evidence>
<accession>A0A7S4DWZ2</accession>
<dbReference type="GO" id="GO:0006614">
    <property type="term" value="P:SRP-dependent cotranslational protein targeting to membrane"/>
    <property type="evidence" value="ECO:0007669"/>
    <property type="project" value="InterPro"/>
</dbReference>
<dbReference type="GO" id="GO:0008312">
    <property type="term" value="F:7S RNA binding"/>
    <property type="evidence" value="ECO:0007669"/>
    <property type="project" value="InterPro"/>
</dbReference>
<feature type="region of interest" description="Disordered" evidence="1">
    <location>
        <begin position="211"/>
        <end position="253"/>
    </location>
</feature>
<evidence type="ECO:0000256" key="1">
    <source>
        <dbReference type="SAM" id="MobiDB-lite"/>
    </source>
</evidence>